<dbReference type="RefSeq" id="WP_160862049.1">
    <property type="nucleotide sequence ID" value="NZ_JAODWE010000003.1"/>
</dbReference>
<feature type="transmembrane region" description="Helical" evidence="7">
    <location>
        <begin position="224"/>
        <end position="243"/>
    </location>
</feature>
<dbReference type="OrthoDB" id="8443696at2"/>
<keyword evidence="4 7" id="KW-0812">Transmembrane</keyword>
<dbReference type="InterPro" id="IPR000515">
    <property type="entry name" value="MetI-like"/>
</dbReference>
<evidence type="ECO:0000256" key="1">
    <source>
        <dbReference type="ARBA" id="ARBA00004651"/>
    </source>
</evidence>
<feature type="domain" description="ABC transmembrane type-1" evidence="8">
    <location>
        <begin position="62"/>
        <end position="242"/>
    </location>
</feature>
<keyword evidence="6 7" id="KW-0472">Membrane</keyword>
<gene>
    <name evidence="9" type="ORF">GR138_25370</name>
</gene>
<dbReference type="PANTHER" id="PTHR30151:SF38">
    <property type="entry name" value="ALIPHATIC SULFONATES TRANSPORT PERMEASE PROTEIN SSUC-RELATED"/>
    <property type="match status" value="1"/>
</dbReference>
<dbReference type="Proteomes" id="UP000435802">
    <property type="component" value="Unassembled WGS sequence"/>
</dbReference>
<dbReference type="SUPFAM" id="SSF161098">
    <property type="entry name" value="MetI-like"/>
    <property type="match status" value="1"/>
</dbReference>
<feature type="transmembrane region" description="Helical" evidence="7">
    <location>
        <begin position="177"/>
        <end position="203"/>
    </location>
</feature>
<keyword evidence="5 7" id="KW-1133">Transmembrane helix</keyword>
<evidence type="ECO:0000256" key="6">
    <source>
        <dbReference type="ARBA" id="ARBA00023136"/>
    </source>
</evidence>
<dbReference type="PROSITE" id="PS50928">
    <property type="entry name" value="ABC_TM1"/>
    <property type="match status" value="1"/>
</dbReference>
<comment type="similarity">
    <text evidence="7">Belongs to the binding-protein-dependent transport system permease family.</text>
</comment>
<evidence type="ECO:0000256" key="5">
    <source>
        <dbReference type="ARBA" id="ARBA00022989"/>
    </source>
</evidence>
<organism evidence="9 10">
    <name type="scientific">Shinella kummerowiae</name>
    <dbReference type="NCBI Taxonomy" id="417745"/>
    <lineage>
        <taxon>Bacteria</taxon>
        <taxon>Pseudomonadati</taxon>
        <taxon>Pseudomonadota</taxon>
        <taxon>Alphaproteobacteria</taxon>
        <taxon>Hyphomicrobiales</taxon>
        <taxon>Rhizobiaceae</taxon>
        <taxon>Shinella</taxon>
    </lineage>
</organism>
<keyword evidence="2 7" id="KW-0813">Transport</keyword>
<feature type="transmembrane region" description="Helical" evidence="7">
    <location>
        <begin position="100"/>
        <end position="120"/>
    </location>
</feature>
<evidence type="ECO:0000259" key="8">
    <source>
        <dbReference type="PROSITE" id="PS50928"/>
    </source>
</evidence>
<dbReference type="AlphaFoldDB" id="A0A6N8SIE3"/>
<keyword evidence="10" id="KW-1185">Reference proteome</keyword>
<evidence type="ECO:0000313" key="9">
    <source>
        <dbReference type="EMBL" id="MXN48549.1"/>
    </source>
</evidence>
<dbReference type="Gene3D" id="1.10.3720.10">
    <property type="entry name" value="MetI-like"/>
    <property type="match status" value="1"/>
</dbReference>
<proteinExistence type="inferred from homology"/>
<protein>
    <submittedName>
        <fullName evidence="9">ABC transporter permease subunit</fullName>
    </submittedName>
</protein>
<evidence type="ECO:0000256" key="3">
    <source>
        <dbReference type="ARBA" id="ARBA00022475"/>
    </source>
</evidence>
<comment type="caution">
    <text evidence="9">The sequence shown here is derived from an EMBL/GenBank/DDBJ whole genome shotgun (WGS) entry which is preliminary data.</text>
</comment>
<name>A0A6N8SIE3_9HYPH</name>
<dbReference type="CDD" id="cd06261">
    <property type="entry name" value="TM_PBP2"/>
    <property type="match status" value="1"/>
</dbReference>
<sequence>MSEKSLDDRLQGSVFLLSLGLFGLFWATLAMLKADPTVLPGPVEVARVFWSETVAGRLPKELMATLLRVAVSFGLAMAAGSLLGFLLGRHRALNRWADPWVTIFMNLPALVLIVLCYLWIGLNELAAIVAVTLNKTAMVMVTVRQGVTSFDPALDDLAFVACLSPQERLRHLILPQLAPWLAVAARNGIAVIWKIVLVVEFLGRSNGIGFRIHLYFQQFQTAHVIAYSLAFVGVMLIVEHGLVQPWEARSIRWKATDSGFRNGVA</sequence>
<evidence type="ECO:0000256" key="2">
    <source>
        <dbReference type="ARBA" id="ARBA00022448"/>
    </source>
</evidence>
<comment type="subcellular location">
    <subcellularLocation>
        <location evidence="1 7">Cell membrane</location>
        <topology evidence="1 7">Multi-pass membrane protein</topology>
    </subcellularLocation>
</comment>
<feature type="transmembrane region" description="Helical" evidence="7">
    <location>
        <begin position="12"/>
        <end position="32"/>
    </location>
</feature>
<dbReference type="GO" id="GO:0055085">
    <property type="term" value="P:transmembrane transport"/>
    <property type="evidence" value="ECO:0007669"/>
    <property type="project" value="InterPro"/>
</dbReference>
<evidence type="ECO:0000313" key="10">
    <source>
        <dbReference type="Proteomes" id="UP000435802"/>
    </source>
</evidence>
<evidence type="ECO:0000256" key="4">
    <source>
        <dbReference type="ARBA" id="ARBA00022692"/>
    </source>
</evidence>
<dbReference type="InterPro" id="IPR035906">
    <property type="entry name" value="MetI-like_sf"/>
</dbReference>
<feature type="transmembrane region" description="Helical" evidence="7">
    <location>
        <begin position="66"/>
        <end position="88"/>
    </location>
</feature>
<dbReference type="EMBL" id="WUMK01000011">
    <property type="protein sequence ID" value="MXN48549.1"/>
    <property type="molecule type" value="Genomic_DNA"/>
</dbReference>
<keyword evidence="3" id="KW-1003">Cell membrane</keyword>
<dbReference type="PANTHER" id="PTHR30151">
    <property type="entry name" value="ALKANE SULFONATE ABC TRANSPORTER-RELATED, MEMBRANE SUBUNIT"/>
    <property type="match status" value="1"/>
</dbReference>
<accession>A0A6N8SIE3</accession>
<dbReference type="Pfam" id="PF00528">
    <property type="entry name" value="BPD_transp_1"/>
    <property type="match status" value="1"/>
</dbReference>
<reference evidence="9 10" key="1">
    <citation type="submission" date="2019-12" db="EMBL/GenBank/DDBJ databases">
        <title>Shinella kummerowiae sp. nov., a symbiotic bacterium isolated from root nodules of the herbal legume Kummerowia stipulacea.</title>
        <authorList>
            <person name="Gao J."/>
        </authorList>
    </citation>
    <scope>NUCLEOTIDE SEQUENCE [LARGE SCALE GENOMIC DNA]</scope>
    <source>
        <strain evidence="9 10">CCBAU 25048</strain>
    </source>
</reference>
<evidence type="ECO:0000256" key="7">
    <source>
        <dbReference type="RuleBase" id="RU363032"/>
    </source>
</evidence>
<dbReference type="GO" id="GO:0005886">
    <property type="term" value="C:plasma membrane"/>
    <property type="evidence" value="ECO:0007669"/>
    <property type="project" value="UniProtKB-SubCell"/>
</dbReference>